<organism evidence="1 2">
    <name type="scientific">Gigaspora rosea</name>
    <dbReference type="NCBI Taxonomy" id="44941"/>
    <lineage>
        <taxon>Eukaryota</taxon>
        <taxon>Fungi</taxon>
        <taxon>Fungi incertae sedis</taxon>
        <taxon>Mucoromycota</taxon>
        <taxon>Glomeromycotina</taxon>
        <taxon>Glomeromycetes</taxon>
        <taxon>Diversisporales</taxon>
        <taxon>Gigasporaceae</taxon>
        <taxon>Gigaspora</taxon>
    </lineage>
</organism>
<reference evidence="1 2" key="1">
    <citation type="submission" date="2018-06" db="EMBL/GenBank/DDBJ databases">
        <title>Comparative genomics reveals the genomic features of Rhizophagus irregularis, R. cerebriforme, R. diaphanum and Gigaspora rosea, and their symbiotic lifestyle signature.</title>
        <authorList>
            <person name="Morin E."/>
            <person name="San Clemente H."/>
            <person name="Chen E.C.H."/>
            <person name="De La Providencia I."/>
            <person name="Hainaut M."/>
            <person name="Kuo A."/>
            <person name="Kohler A."/>
            <person name="Murat C."/>
            <person name="Tang N."/>
            <person name="Roy S."/>
            <person name="Loubradou J."/>
            <person name="Henrissat B."/>
            <person name="Grigoriev I.V."/>
            <person name="Corradi N."/>
            <person name="Roux C."/>
            <person name="Martin F.M."/>
        </authorList>
    </citation>
    <scope>NUCLEOTIDE SEQUENCE [LARGE SCALE GENOMIC DNA]</scope>
    <source>
        <strain evidence="1 2">DAOM 194757</strain>
    </source>
</reference>
<keyword evidence="2" id="KW-1185">Reference proteome</keyword>
<evidence type="ECO:0000313" key="1">
    <source>
        <dbReference type="EMBL" id="RIB01308.1"/>
    </source>
</evidence>
<name>A0A397TWJ3_9GLOM</name>
<gene>
    <name evidence="1" type="ORF">C2G38_2127962</name>
</gene>
<comment type="caution">
    <text evidence="1">The sequence shown here is derived from an EMBL/GenBank/DDBJ whole genome shotgun (WGS) entry which is preliminary data.</text>
</comment>
<dbReference type="EMBL" id="QKWP01003198">
    <property type="protein sequence ID" value="RIB01308.1"/>
    <property type="molecule type" value="Genomic_DNA"/>
</dbReference>
<evidence type="ECO:0000313" key="2">
    <source>
        <dbReference type="Proteomes" id="UP000266673"/>
    </source>
</evidence>
<accession>A0A397TWJ3</accession>
<protein>
    <submittedName>
        <fullName evidence="1">Uncharacterized protein</fullName>
    </submittedName>
</protein>
<dbReference type="Proteomes" id="UP000266673">
    <property type="component" value="Unassembled WGS sequence"/>
</dbReference>
<dbReference type="AlphaFoldDB" id="A0A397TWJ3"/>
<sequence length="99" mass="11965">MMFIYSQSFYQSKLEFICFIVIDFITGFITGFIIGFRKKLDYSTIFYFYFIFLNIKVVVDLPNFSKTTFTYHIITWEMSHIIIAYTRYSDQSKSFLMPM</sequence>
<proteinExistence type="predicted"/>